<keyword evidence="7" id="KW-0862">Zinc</keyword>
<comment type="caution">
    <text evidence="6">Lacks conserved residue(s) required for the propagation of feature annotation.</text>
</comment>
<dbReference type="InterPro" id="IPR024079">
    <property type="entry name" value="MetalloPept_cat_dom_sf"/>
</dbReference>
<reference evidence="11 12" key="1">
    <citation type="submission" date="2020-02" db="EMBL/GenBank/DDBJ databases">
        <title>Bird 10,000 Genomes (B10K) Project - Family phase.</title>
        <authorList>
            <person name="Zhang G."/>
        </authorList>
    </citation>
    <scope>NUCLEOTIDE SEQUENCE [LARGE SCALE GENOMIC DNA]</scope>
    <source>
        <strain evidence="11">B10K-DU-006-06</strain>
    </source>
</reference>
<dbReference type="PANTHER" id="PTHR11905:SF120">
    <property type="entry name" value="DISINTEGRIN AND METALLOPROTEINASE DOMAIN-CONTAINING PROTEIN 1A"/>
    <property type="match status" value="1"/>
</dbReference>
<evidence type="ECO:0000256" key="5">
    <source>
        <dbReference type="ARBA" id="ARBA00023157"/>
    </source>
</evidence>
<dbReference type="GO" id="GO:0009897">
    <property type="term" value="C:external side of plasma membrane"/>
    <property type="evidence" value="ECO:0007669"/>
    <property type="project" value="TreeGrafter"/>
</dbReference>
<dbReference type="OrthoDB" id="5951731at2759"/>
<dbReference type="PROSITE" id="PS50026">
    <property type="entry name" value="EGF_3"/>
    <property type="match status" value="1"/>
</dbReference>
<evidence type="ECO:0000256" key="4">
    <source>
        <dbReference type="ARBA" id="ARBA00023136"/>
    </source>
</evidence>
<keyword evidence="12" id="KW-1185">Reference proteome</keyword>
<dbReference type="EMBL" id="VWYH01002399">
    <property type="protein sequence ID" value="NXW84283.1"/>
    <property type="molecule type" value="Genomic_DNA"/>
</dbReference>
<comment type="subcellular location">
    <subcellularLocation>
        <location evidence="1">Membrane</location>
        <topology evidence="1">Single-pass membrane protein</topology>
    </subcellularLocation>
</comment>
<dbReference type="GO" id="GO:0008584">
    <property type="term" value="P:male gonad development"/>
    <property type="evidence" value="ECO:0007669"/>
    <property type="project" value="TreeGrafter"/>
</dbReference>
<evidence type="ECO:0000259" key="8">
    <source>
        <dbReference type="PROSITE" id="PS50026"/>
    </source>
</evidence>
<dbReference type="GO" id="GO:0004222">
    <property type="term" value="F:metalloendopeptidase activity"/>
    <property type="evidence" value="ECO:0007669"/>
    <property type="project" value="InterPro"/>
</dbReference>
<proteinExistence type="predicted"/>
<keyword evidence="5 6" id="KW-1015">Disulfide bond</keyword>
<dbReference type="SUPFAM" id="SSF55486">
    <property type="entry name" value="Metalloproteases ('zincins'), catalytic domain"/>
    <property type="match status" value="1"/>
</dbReference>
<dbReference type="PANTHER" id="PTHR11905">
    <property type="entry name" value="ADAM A DISINTEGRIN AND METALLOPROTEASE DOMAIN"/>
    <property type="match status" value="1"/>
</dbReference>
<dbReference type="Proteomes" id="UP000541332">
    <property type="component" value="Unassembled WGS sequence"/>
</dbReference>
<keyword evidence="4" id="KW-0472">Membrane</keyword>
<evidence type="ECO:0000256" key="3">
    <source>
        <dbReference type="ARBA" id="ARBA00022989"/>
    </source>
</evidence>
<feature type="domain" description="EGF-like" evidence="8">
    <location>
        <begin position="528"/>
        <end position="561"/>
    </location>
</feature>
<evidence type="ECO:0000256" key="1">
    <source>
        <dbReference type="ARBA" id="ARBA00004167"/>
    </source>
</evidence>
<dbReference type="SUPFAM" id="SSF57552">
    <property type="entry name" value="Blood coagulation inhibitor (disintegrin)"/>
    <property type="match status" value="1"/>
</dbReference>
<dbReference type="PROSITE" id="PS50214">
    <property type="entry name" value="DISINTEGRIN_2"/>
    <property type="match status" value="1"/>
</dbReference>
<keyword evidence="3" id="KW-1133">Transmembrane helix</keyword>
<gene>
    <name evidence="11" type="primary">Adam9_0</name>
    <name evidence="11" type="ORF">ALOBEC_R11482</name>
</gene>
<dbReference type="PROSITE" id="PS01186">
    <property type="entry name" value="EGF_2"/>
    <property type="match status" value="1"/>
</dbReference>
<evidence type="ECO:0000256" key="6">
    <source>
        <dbReference type="PROSITE-ProRule" id="PRU00076"/>
    </source>
</evidence>
<sequence>NLIAKDIPVFTYSPEGRLITEFPYIQDDCYYEGFVEGSPRSIVSLSTCFGISGVLQIGDLWYEIEPVENSLTFQHLIYRRALENSSSGLCQVAKEHKAHLPEHGEFANRSRKIVLADDVLGPQSVAMPTRYLELALVTNKELFKVKNYNETEMLHMFVSISNLLNTVYKPMKLQVVISAVEVWTKADQVATARSLAQTLQGFTVWCYKDAIGRINYDHIQLLIGEYDEERGFAWKRSMCKLNSMGVVSFPGHDTTSSMLMLAHGIGHSLGFSHDDAKKSHGRFCNCSCAQTGCIMRTSPGVCLAFSNCSMAEYFNEVIRKDLPCLHNIPSSKPFLLEACGNGVLDKGEECDCGIDEHCLQEGCCVSSTCLLAPEASCYRGACCHKCEKNKNTKIIRGDYVGARTPCLSVNTPIFCVPPAAQPAPFSCFREVNVRGDRCGNCGWNGTYYTKCQEENVLCGRVQCTNVKRVPIRHDGETVVQTIMEDELCWGLEFHLATDTPDAGSVKDGTSCGRNKICVNRTCVSAAFLDSDCREKKCHDRGVCNNKNNCHCDFGWGPPFCKLEGFGGSIDSGPPPSLY</sequence>
<dbReference type="AlphaFoldDB" id="A0A7L4FE03"/>
<dbReference type="InterPro" id="IPR006586">
    <property type="entry name" value="ADAM_Cys-rich"/>
</dbReference>
<dbReference type="InterPro" id="IPR001590">
    <property type="entry name" value="Peptidase_M12B"/>
</dbReference>
<dbReference type="SMART" id="SM00050">
    <property type="entry name" value="DISIN"/>
    <property type="match status" value="1"/>
</dbReference>
<name>A0A7L4FE03_9COLU</name>
<dbReference type="GO" id="GO:0006508">
    <property type="term" value="P:proteolysis"/>
    <property type="evidence" value="ECO:0007669"/>
    <property type="project" value="InterPro"/>
</dbReference>
<keyword evidence="2" id="KW-0812">Transmembrane</keyword>
<feature type="disulfide bond" evidence="7">
    <location>
        <begin position="288"/>
        <end position="293"/>
    </location>
</feature>
<feature type="domain" description="Disintegrin" evidence="9">
    <location>
        <begin position="336"/>
        <end position="415"/>
    </location>
</feature>
<evidence type="ECO:0000256" key="7">
    <source>
        <dbReference type="PROSITE-ProRule" id="PRU00276"/>
    </source>
</evidence>
<feature type="binding site" evidence="7">
    <location>
        <position position="263"/>
    </location>
    <ligand>
        <name>Zn(2+)</name>
        <dbReference type="ChEBI" id="CHEBI:29105"/>
        <note>catalytic</note>
    </ligand>
</feature>
<dbReference type="CDD" id="cd04269">
    <property type="entry name" value="ZnMc_adamalysin_II_like"/>
    <property type="match status" value="1"/>
</dbReference>
<evidence type="ECO:0000313" key="12">
    <source>
        <dbReference type="Proteomes" id="UP000541332"/>
    </source>
</evidence>
<feature type="non-terminal residue" evidence="11">
    <location>
        <position position="578"/>
    </location>
</feature>
<protein>
    <submittedName>
        <fullName evidence="11">ADAM9 protein</fullName>
    </submittedName>
</protein>
<dbReference type="SMART" id="SM00608">
    <property type="entry name" value="ACR"/>
    <property type="match status" value="1"/>
</dbReference>
<feature type="binding site" evidence="7">
    <location>
        <position position="273"/>
    </location>
    <ligand>
        <name>Zn(2+)</name>
        <dbReference type="ChEBI" id="CHEBI:29105"/>
        <note>catalytic</note>
    </ligand>
</feature>
<evidence type="ECO:0000313" key="11">
    <source>
        <dbReference type="EMBL" id="NXW84283.1"/>
    </source>
</evidence>
<dbReference type="GO" id="GO:1990913">
    <property type="term" value="C:sperm head plasma membrane"/>
    <property type="evidence" value="ECO:0007669"/>
    <property type="project" value="TreeGrafter"/>
</dbReference>
<feature type="domain" description="Peptidase M12B" evidence="10">
    <location>
        <begin position="130"/>
        <end position="329"/>
    </location>
</feature>
<dbReference type="Pfam" id="PF08516">
    <property type="entry name" value="ADAM_CR"/>
    <property type="match status" value="1"/>
</dbReference>
<dbReference type="InterPro" id="IPR034027">
    <property type="entry name" value="Reprolysin_adamalysin"/>
</dbReference>
<keyword evidence="6" id="KW-0245">EGF-like domain</keyword>
<keyword evidence="7" id="KW-0479">Metal-binding</keyword>
<organism evidence="11 12">
    <name type="scientific">Pampusana beccarii</name>
    <name type="common">Western bronze ground-dove</name>
    <dbReference type="NCBI Taxonomy" id="2953425"/>
    <lineage>
        <taxon>Eukaryota</taxon>
        <taxon>Metazoa</taxon>
        <taxon>Chordata</taxon>
        <taxon>Craniata</taxon>
        <taxon>Vertebrata</taxon>
        <taxon>Euteleostomi</taxon>
        <taxon>Archelosauria</taxon>
        <taxon>Archosauria</taxon>
        <taxon>Dinosauria</taxon>
        <taxon>Saurischia</taxon>
        <taxon>Theropoda</taxon>
        <taxon>Coelurosauria</taxon>
        <taxon>Aves</taxon>
        <taxon>Neognathae</taxon>
        <taxon>Neoaves</taxon>
        <taxon>Columbimorphae</taxon>
        <taxon>Columbiformes</taxon>
        <taxon>Columbidae</taxon>
        <taxon>Pampusana</taxon>
    </lineage>
</organism>
<dbReference type="Pfam" id="PF01421">
    <property type="entry name" value="Reprolysin"/>
    <property type="match status" value="1"/>
</dbReference>
<dbReference type="PROSITE" id="PS50215">
    <property type="entry name" value="ADAM_MEPRO"/>
    <property type="match status" value="1"/>
</dbReference>
<dbReference type="Gene3D" id="4.10.70.10">
    <property type="entry name" value="Disintegrin domain"/>
    <property type="match status" value="1"/>
</dbReference>
<dbReference type="InterPro" id="IPR036436">
    <property type="entry name" value="Disintegrin_dom_sf"/>
</dbReference>
<comment type="caution">
    <text evidence="11">The sequence shown here is derived from an EMBL/GenBank/DDBJ whole genome shotgun (WGS) entry which is preliminary data.</text>
</comment>
<evidence type="ECO:0000259" key="10">
    <source>
        <dbReference type="PROSITE" id="PS50215"/>
    </source>
</evidence>
<feature type="binding site" evidence="7">
    <location>
        <position position="267"/>
    </location>
    <ligand>
        <name>Zn(2+)</name>
        <dbReference type="ChEBI" id="CHEBI:29105"/>
        <note>catalytic</note>
    </ligand>
</feature>
<feature type="non-terminal residue" evidence="11">
    <location>
        <position position="1"/>
    </location>
</feature>
<dbReference type="InterPro" id="IPR000742">
    <property type="entry name" value="EGF"/>
</dbReference>
<dbReference type="Gene3D" id="3.40.390.10">
    <property type="entry name" value="Collagenase (Catalytic Domain)"/>
    <property type="match status" value="1"/>
</dbReference>
<feature type="disulfide bond" evidence="6">
    <location>
        <begin position="551"/>
        <end position="560"/>
    </location>
</feature>
<dbReference type="InterPro" id="IPR001762">
    <property type="entry name" value="Disintegrin_dom"/>
</dbReference>
<evidence type="ECO:0000256" key="2">
    <source>
        <dbReference type="ARBA" id="ARBA00022692"/>
    </source>
</evidence>
<accession>A0A7L4FE03</accession>
<evidence type="ECO:0000259" key="9">
    <source>
        <dbReference type="PROSITE" id="PS50214"/>
    </source>
</evidence>
<dbReference type="GO" id="GO:0046872">
    <property type="term" value="F:metal ion binding"/>
    <property type="evidence" value="ECO:0007669"/>
    <property type="project" value="UniProtKB-KW"/>
</dbReference>